<sequence>MYCISCGKRLCETARFCSSCGVKVARHDKSMPWQEHDHWHEHGQWHEHDSVHSEREPRFNREVDAHRHDPYSDRIGRAREQAIPIVDNIVEGEPGKQPNSEKESKPGVHFPAPGLEVNTVGTDQTSTDFTSLALKQAKAARRYEVASDCWVPQWVRVFIDSGGRPEELVQILIERVLQNPHESTLQEAQIVLSELGRGDEGAAQLHQQITRELLKELARLGCEADR</sequence>
<evidence type="ECO:0000313" key="2">
    <source>
        <dbReference type="Proteomes" id="UP001168540"/>
    </source>
</evidence>
<dbReference type="RefSeq" id="WP_289829733.1">
    <property type="nucleotide sequence ID" value="NZ_JAUEDK010000014.1"/>
</dbReference>
<keyword evidence="2" id="KW-1185">Reference proteome</keyword>
<name>A0ABT7XMX8_9NEIS</name>
<protein>
    <recommendedName>
        <fullName evidence="3">Zinc-ribbon domain-containing protein</fullName>
    </recommendedName>
</protein>
<comment type="caution">
    <text evidence="1">The sequence shown here is derived from an EMBL/GenBank/DDBJ whole genome shotgun (WGS) entry which is preliminary data.</text>
</comment>
<dbReference type="PROSITE" id="PS50216">
    <property type="entry name" value="DHHC"/>
    <property type="match status" value="1"/>
</dbReference>
<organism evidence="1 2">
    <name type="scientific">Crenobacter oryzisoli</name>
    <dbReference type="NCBI Taxonomy" id="3056844"/>
    <lineage>
        <taxon>Bacteria</taxon>
        <taxon>Pseudomonadati</taxon>
        <taxon>Pseudomonadota</taxon>
        <taxon>Betaproteobacteria</taxon>
        <taxon>Neisseriales</taxon>
        <taxon>Neisseriaceae</taxon>
        <taxon>Crenobacter</taxon>
    </lineage>
</organism>
<dbReference type="Proteomes" id="UP001168540">
    <property type="component" value="Unassembled WGS sequence"/>
</dbReference>
<accession>A0ABT7XMX8</accession>
<evidence type="ECO:0008006" key="3">
    <source>
        <dbReference type="Google" id="ProtNLM"/>
    </source>
</evidence>
<evidence type="ECO:0000313" key="1">
    <source>
        <dbReference type="EMBL" id="MDN0075137.1"/>
    </source>
</evidence>
<gene>
    <name evidence="1" type="ORF">QU481_09580</name>
</gene>
<dbReference type="EMBL" id="JAUEDK010000014">
    <property type="protein sequence ID" value="MDN0075137.1"/>
    <property type="molecule type" value="Genomic_DNA"/>
</dbReference>
<proteinExistence type="predicted"/>
<reference evidence="1" key="1">
    <citation type="submission" date="2023-06" db="EMBL/GenBank/DDBJ databases">
        <authorList>
            <person name="Zhang S."/>
        </authorList>
    </citation>
    <scope>NUCLEOTIDE SEQUENCE</scope>
    <source>
        <strain evidence="1">SG2303</strain>
    </source>
</reference>